<dbReference type="EMBL" id="VJVV01000006">
    <property type="protein sequence ID" value="TRO81278.1"/>
    <property type="molecule type" value="Genomic_DNA"/>
</dbReference>
<dbReference type="PROSITE" id="PS51257">
    <property type="entry name" value="PROKAR_LIPOPROTEIN"/>
    <property type="match status" value="1"/>
</dbReference>
<dbReference type="InterPro" id="IPR008969">
    <property type="entry name" value="CarboxyPept-like_regulatory"/>
</dbReference>
<dbReference type="AlphaFoldDB" id="A0A550JDM1"/>
<proteinExistence type="predicted"/>
<keyword evidence="1" id="KW-0732">Signal</keyword>
<protein>
    <submittedName>
        <fullName evidence="2">Carboxypeptidase regulatory-like domain-containing protein</fullName>
    </submittedName>
</protein>
<sequence>MKCLAMGRRFRGGAMLIALLLAVLAGCGERQSEGEEKLGRINGRILTPLEGATLYVYKPGMDLYGPAYALSRATGPDGSFDLQLPEGDYIAVARKRKNGDANGPVLAGDHKSEMLQLTVRGETAELTLLAPVKEGDERRLTEQAAVTDTGISGTISDADGKPVEGARVHVYDHVQMSERPKFVSEKTGPDGRYLIYLPRGGTYYLAARDKFGGPPKLGDLYGRYDQGTIEPSAVVVRAKEILQGVDIRVTKVW</sequence>
<accession>A0A550JDM1</accession>
<keyword evidence="2" id="KW-0645">Protease</keyword>
<organism evidence="2 3">
    <name type="scientific">Trichloromonas acetexigens</name>
    <dbReference type="NCBI Taxonomy" id="38815"/>
    <lineage>
        <taxon>Bacteria</taxon>
        <taxon>Pseudomonadati</taxon>
        <taxon>Thermodesulfobacteriota</taxon>
        <taxon>Desulfuromonadia</taxon>
        <taxon>Desulfuromonadales</taxon>
        <taxon>Trichloromonadaceae</taxon>
        <taxon>Trichloromonas</taxon>
    </lineage>
</organism>
<keyword evidence="2" id="KW-0378">Hydrolase</keyword>
<dbReference type="OrthoDB" id="5401722at2"/>
<evidence type="ECO:0000313" key="3">
    <source>
        <dbReference type="Proteomes" id="UP000317155"/>
    </source>
</evidence>
<name>A0A550JDM1_9BACT</name>
<comment type="caution">
    <text evidence="2">The sequence shown here is derived from an EMBL/GenBank/DDBJ whole genome shotgun (WGS) entry which is preliminary data.</text>
</comment>
<gene>
    <name evidence="2" type="ORF">FL622_10265</name>
</gene>
<dbReference type="SUPFAM" id="SSF49464">
    <property type="entry name" value="Carboxypeptidase regulatory domain-like"/>
    <property type="match status" value="1"/>
</dbReference>
<reference evidence="2 3" key="1">
    <citation type="submission" date="2019-07" db="EMBL/GenBank/DDBJ databases">
        <title>Insights of Desulfuromonas acetexigens electromicrobiology.</title>
        <authorList>
            <person name="Katuri K."/>
            <person name="Sapireddy V."/>
            <person name="Shaw D.R."/>
            <person name="Saikaly P."/>
        </authorList>
    </citation>
    <scope>NUCLEOTIDE SEQUENCE [LARGE SCALE GENOMIC DNA]</scope>
    <source>
        <strain evidence="2 3">2873</strain>
    </source>
</reference>
<dbReference type="Gene3D" id="2.60.40.1120">
    <property type="entry name" value="Carboxypeptidase-like, regulatory domain"/>
    <property type="match status" value="1"/>
</dbReference>
<feature type="signal peptide" evidence="1">
    <location>
        <begin position="1"/>
        <end position="25"/>
    </location>
</feature>
<dbReference type="Proteomes" id="UP000317155">
    <property type="component" value="Unassembled WGS sequence"/>
</dbReference>
<evidence type="ECO:0000313" key="2">
    <source>
        <dbReference type="EMBL" id="TRO81278.1"/>
    </source>
</evidence>
<keyword evidence="3" id="KW-1185">Reference proteome</keyword>
<keyword evidence="2" id="KW-0121">Carboxypeptidase</keyword>
<evidence type="ECO:0000256" key="1">
    <source>
        <dbReference type="SAM" id="SignalP"/>
    </source>
</evidence>
<dbReference type="GO" id="GO:0004180">
    <property type="term" value="F:carboxypeptidase activity"/>
    <property type="evidence" value="ECO:0007669"/>
    <property type="project" value="UniProtKB-KW"/>
</dbReference>
<feature type="chain" id="PRO_5021857610" evidence="1">
    <location>
        <begin position="26"/>
        <end position="253"/>
    </location>
</feature>